<dbReference type="AlphaFoldDB" id="A0A316TQ10"/>
<evidence type="ECO:0000313" key="2">
    <source>
        <dbReference type="Proteomes" id="UP000245533"/>
    </source>
</evidence>
<organism evidence="1 2">
    <name type="scientific">Rhodohalobacter mucosus</name>
    <dbReference type="NCBI Taxonomy" id="2079485"/>
    <lineage>
        <taxon>Bacteria</taxon>
        <taxon>Pseudomonadati</taxon>
        <taxon>Balneolota</taxon>
        <taxon>Balneolia</taxon>
        <taxon>Balneolales</taxon>
        <taxon>Balneolaceae</taxon>
        <taxon>Rhodohalobacter</taxon>
    </lineage>
</organism>
<dbReference type="EMBL" id="QGGB01000006">
    <property type="protein sequence ID" value="PWN06713.1"/>
    <property type="molecule type" value="Genomic_DNA"/>
</dbReference>
<accession>A0A316TQ10</accession>
<gene>
    <name evidence="1" type="ORF">DDZ15_09365</name>
</gene>
<keyword evidence="2" id="KW-1185">Reference proteome</keyword>
<comment type="caution">
    <text evidence="1">The sequence shown here is derived from an EMBL/GenBank/DDBJ whole genome shotgun (WGS) entry which is preliminary data.</text>
</comment>
<reference evidence="1 2" key="1">
    <citation type="submission" date="2018-05" db="EMBL/GenBank/DDBJ databases">
        <title>Rhodohalobacter halophilus gen. nov., sp. nov., a moderately halophilic member of the family Balneolaceae.</title>
        <authorList>
            <person name="Liu Z.-W."/>
        </authorList>
    </citation>
    <scope>NUCLEOTIDE SEQUENCE [LARGE SCALE GENOMIC DNA]</scope>
    <source>
        <strain evidence="1 2">8A47</strain>
    </source>
</reference>
<proteinExistence type="predicted"/>
<protein>
    <submittedName>
        <fullName evidence="1">Uncharacterized protein</fullName>
    </submittedName>
</protein>
<name>A0A316TQ10_9BACT</name>
<dbReference type="RefSeq" id="WP_109646827.1">
    <property type="nucleotide sequence ID" value="NZ_QGGB01000006.1"/>
</dbReference>
<evidence type="ECO:0000313" key="1">
    <source>
        <dbReference type="EMBL" id="PWN06713.1"/>
    </source>
</evidence>
<dbReference type="Proteomes" id="UP000245533">
    <property type="component" value="Unassembled WGS sequence"/>
</dbReference>
<sequence length="308" mass="35588">MNTLFRKSTIILIALFIFVQCSPNDRNESTRSFEELPVLDYQTTHLIGESEQYIPGMLNKIFRLADGSWVVSDYGSTTIEHFTPGGEHQSTVAIEGEGPGEVRPFFFFHQLSDSLVAARQQMSNRLDFYKLNDQGELRHSRTQSPEQGSFIWSDLLPKPPDEILAIEQKDWFADDLNYDAENEYYQTSVMTLDFDLNVIEDSVTTLTLPNPRIFRSEQGGVSVFSVPFRSRDRILPLYDGSYWVARELEQRFEHYDPSHQLTGSFELNVEPRPVERADKEFHLGRIQGERWSDIESRIPADKPLFFDA</sequence>